<organism evidence="2 3">
    <name type="scientific">Postia placenta MAD-698-R-SB12</name>
    <dbReference type="NCBI Taxonomy" id="670580"/>
    <lineage>
        <taxon>Eukaryota</taxon>
        <taxon>Fungi</taxon>
        <taxon>Dikarya</taxon>
        <taxon>Basidiomycota</taxon>
        <taxon>Agaricomycotina</taxon>
        <taxon>Agaricomycetes</taxon>
        <taxon>Polyporales</taxon>
        <taxon>Adustoporiaceae</taxon>
        <taxon>Rhodonia</taxon>
    </lineage>
</organism>
<protein>
    <submittedName>
        <fullName evidence="2">Uncharacterized protein</fullName>
    </submittedName>
</protein>
<dbReference type="RefSeq" id="XP_024338486.1">
    <property type="nucleotide sequence ID" value="XM_024485695.1"/>
</dbReference>
<gene>
    <name evidence="2" type="ORF">POSPLADRAFT_1144397</name>
</gene>
<feature type="compositionally biased region" description="Low complexity" evidence="1">
    <location>
        <begin position="135"/>
        <end position="144"/>
    </location>
</feature>
<dbReference type="OrthoDB" id="2751174at2759"/>
<feature type="compositionally biased region" description="Low complexity" evidence="1">
    <location>
        <begin position="151"/>
        <end position="165"/>
    </location>
</feature>
<feature type="compositionally biased region" description="Polar residues" evidence="1">
    <location>
        <begin position="218"/>
        <end position="227"/>
    </location>
</feature>
<evidence type="ECO:0000313" key="2">
    <source>
        <dbReference type="EMBL" id="OSX61692.1"/>
    </source>
</evidence>
<accession>A0A1X6MZM2</accession>
<proteinExistence type="predicted"/>
<dbReference type="Proteomes" id="UP000194127">
    <property type="component" value="Unassembled WGS sequence"/>
</dbReference>
<dbReference type="EMBL" id="KZ110598">
    <property type="protein sequence ID" value="OSX61692.1"/>
    <property type="molecule type" value="Genomic_DNA"/>
</dbReference>
<sequence length="227" mass="25243">MNAVANPQIVVTPVTPSRDSLPWEMRAALEEITHGKPPGAWRGRHNAATTGTMDVEVAGDTKGKHTEDDCDEDTLVEKESEDHHYHHNHTRLIREHARLTYGLEGQPVTRSDNPATSVERTIRYHGNGAVSFSATSRAGAGASSKKLVKSRPATARRPAQPAQRQDAGRSDDMWREEEEALAGHEDDAQAIPRPPPKDSDRPEQYHPTWRHAMYVSPLSRSTKLTIR</sequence>
<evidence type="ECO:0000313" key="3">
    <source>
        <dbReference type="Proteomes" id="UP000194127"/>
    </source>
</evidence>
<keyword evidence="3" id="KW-1185">Reference proteome</keyword>
<dbReference type="GeneID" id="36330644"/>
<feature type="region of interest" description="Disordered" evidence="1">
    <location>
        <begin position="135"/>
        <end position="227"/>
    </location>
</feature>
<dbReference type="AlphaFoldDB" id="A0A1X6MZM2"/>
<name>A0A1X6MZM2_9APHY</name>
<feature type="compositionally biased region" description="Basic and acidic residues" evidence="1">
    <location>
        <begin position="195"/>
        <end position="204"/>
    </location>
</feature>
<evidence type="ECO:0000256" key="1">
    <source>
        <dbReference type="SAM" id="MobiDB-lite"/>
    </source>
</evidence>
<reference evidence="2 3" key="1">
    <citation type="submission" date="2017-04" db="EMBL/GenBank/DDBJ databases">
        <title>Genome Sequence of the Model Brown-Rot Fungus Postia placenta SB12.</title>
        <authorList>
            <consortium name="DOE Joint Genome Institute"/>
            <person name="Gaskell J."/>
            <person name="Kersten P."/>
            <person name="Larrondo L.F."/>
            <person name="Canessa P."/>
            <person name="Martinez D."/>
            <person name="Hibbett D."/>
            <person name="Schmoll M."/>
            <person name="Kubicek C.P."/>
            <person name="Martinez A.T."/>
            <person name="Yadav J."/>
            <person name="Master E."/>
            <person name="Magnuson J.K."/>
            <person name="James T."/>
            <person name="Yaver D."/>
            <person name="Berka R."/>
            <person name="Labutti K."/>
            <person name="Lipzen A."/>
            <person name="Aerts A."/>
            <person name="Barry K."/>
            <person name="Henrissat B."/>
            <person name="Blanchette R."/>
            <person name="Grigoriev I."/>
            <person name="Cullen D."/>
        </authorList>
    </citation>
    <scope>NUCLEOTIDE SEQUENCE [LARGE SCALE GENOMIC DNA]</scope>
    <source>
        <strain evidence="2 3">MAD-698-R-SB12</strain>
    </source>
</reference>